<evidence type="ECO:0000313" key="2">
    <source>
        <dbReference type="EMBL" id="MEQ3541383.1"/>
    </source>
</evidence>
<evidence type="ECO:0000256" key="1">
    <source>
        <dbReference type="SAM" id="MobiDB-lite"/>
    </source>
</evidence>
<protein>
    <recommendedName>
        <fullName evidence="4">DUF222 domain-containing protein</fullName>
    </recommendedName>
</protein>
<feature type="compositionally biased region" description="Low complexity" evidence="1">
    <location>
        <begin position="162"/>
        <end position="176"/>
    </location>
</feature>
<proteinExistence type="predicted"/>
<organism evidence="2 3">
    <name type="scientific">Pseudonocardia tropica</name>
    <dbReference type="NCBI Taxonomy" id="681289"/>
    <lineage>
        <taxon>Bacteria</taxon>
        <taxon>Bacillati</taxon>
        <taxon>Actinomycetota</taxon>
        <taxon>Actinomycetes</taxon>
        <taxon>Pseudonocardiales</taxon>
        <taxon>Pseudonocardiaceae</taxon>
        <taxon>Pseudonocardia</taxon>
    </lineage>
</organism>
<dbReference type="EMBL" id="JBEDNP010000014">
    <property type="protein sequence ID" value="MEQ3541383.1"/>
    <property type="molecule type" value="Genomic_DNA"/>
</dbReference>
<evidence type="ECO:0008006" key="4">
    <source>
        <dbReference type="Google" id="ProtNLM"/>
    </source>
</evidence>
<reference evidence="2 3" key="1">
    <citation type="submission" date="2024-03" db="EMBL/GenBank/DDBJ databases">
        <title>Draft genome sequence of Pseudonocardia tropica JCM 19149.</title>
        <authorList>
            <person name="Butdee W."/>
            <person name="Duangmal K."/>
        </authorList>
    </citation>
    <scope>NUCLEOTIDE SEQUENCE [LARGE SCALE GENOMIC DNA]</scope>
    <source>
        <strain evidence="2 3">JCM 19149</strain>
    </source>
</reference>
<feature type="region of interest" description="Disordered" evidence="1">
    <location>
        <begin position="138"/>
        <end position="231"/>
    </location>
</feature>
<feature type="compositionally biased region" description="Basic and acidic residues" evidence="1">
    <location>
        <begin position="144"/>
        <end position="161"/>
    </location>
</feature>
<gene>
    <name evidence="2" type="ORF">WHI96_21430</name>
</gene>
<accession>A0ABV1JZK4</accession>
<feature type="region of interest" description="Disordered" evidence="1">
    <location>
        <begin position="311"/>
        <end position="338"/>
    </location>
</feature>
<feature type="region of interest" description="Disordered" evidence="1">
    <location>
        <begin position="244"/>
        <end position="265"/>
    </location>
</feature>
<evidence type="ECO:0000313" key="3">
    <source>
        <dbReference type="Proteomes" id="UP001464923"/>
    </source>
</evidence>
<dbReference type="Proteomes" id="UP001464923">
    <property type="component" value="Unassembled WGS sequence"/>
</dbReference>
<comment type="caution">
    <text evidence="2">The sequence shown here is derived from an EMBL/GenBank/DDBJ whole genome shotgun (WGS) entry which is preliminary data.</text>
</comment>
<sequence length="338" mass="36390">MNDRYELWTPAQAVDRLVAELPGGRADAEQIVASYLRDATGVHGRPSSGWRLDEFDLDDARARFGWVDFAGGETVAAARARADAAAIAALRQARGTSAITERARLEGLHSDAEMWGYRAHQVGLDELTNTTACDPQSRLVTVAREGRERSHREATASHDARALAAEAAAAAAGAAARCGHPAREHERPDHDQHEDEEGDPMTTPNDDQRDHTPDRPLSLGHGGRRARLFSDDDPAMRALREEMETAAVRDAVEDERGDRERILDEGPGSFVGGLWFAPDESAAGGVRALTEAEVRRFSDLVRTSQAEAVAEQIDAAQGGAPGSATSTDADSDGVGWER</sequence>
<dbReference type="RefSeq" id="WP_345651379.1">
    <property type="nucleotide sequence ID" value="NZ_BAABLY010000077.1"/>
</dbReference>
<feature type="compositionally biased region" description="Basic and acidic residues" evidence="1">
    <location>
        <begin position="181"/>
        <end position="193"/>
    </location>
</feature>
<feature type="compositionally biased region" description="Basic and acidic residues" evidence="1">
    <location>
        <begin position="250"/>
        <end position="264"/>
    </location>
</feature>
<name>A0ABV1JZK4_9PSEU</name>
<keyword evidence="3" id="KW-1185">Reference proteome</keyword>